<feature type="non-terminal residue" evidence="2">
    <location>
        <position position="172"/>
    </location>
</feature>
<dbReference type="Gene3D" id="3.10.10.10">
    <property type="entry name" value="HIV Type 1 Reverse Transcriptase, subunit A, domain 1"/>
    <property type="match status" value="1"/>
</dbReference>
<comment type="caution">
    <text evidence="2">The sequence shown here is derived from an EMBL/GenBank/DDBJ whole genome shotgun (WGS) entry which is preliminary data.</text>
</comment>
<protein>
    <submittedName>
        <fullName evidence="2">Putative reverse transcriptase domain-containing protein</fullName>
    </submittedName>
</protein>
<sequence length="172" mass="19738">NQFVDQFANRMNDMMNPKRRRDHNSRRSEGEESENSFFEGDGSSLFAECEEWEDDRVTDDDYEEGPEFSDVFSNELPDGLPPSRVIQHHIDLELGSQLPNMPHDRMSPGEHELRRQVEEFVSNGHIRKIMSTCAHPRGPLNLMSLYVSGSVPKKVQNFVEGLPYHGDSSDDD</sequence>
<keyword evidence="2" id="KW-0808">Transferase</keyword>
<gene>
    <name evidence="2" type="ORF">Tci_887020</name>
</gene>
<dbReference type="AlphaFoldDB" id="A0A699TZ22"/>
<dbReference type="InterPro" id="IPR043502">
    <property type="entry name" value="DNA/RNA_pol_sf"/>
</dbReference>
<feature type="non-terminal residue" evidence="2">
    <location>
        <position position="1"/>
    </location>
</feature>
<organism evidence="2">
    <name type="scientific">Tanacetum cinerariifolium</name>
    <name type="common">Dalmatian daisy</name>
    <name type="synonym">Chrysanthemum cinerariifolium</name>
    <dbReference type="NCBI Taxonomy" id="118510"/>
    <lineage>
        <taxon>Eukaryota</taxon>
        <taxon>Viridiplantae</taxon>
        <taxon>Streptophyta</taxon>
        <taxon>Embryophyta</taxon>
        <taxon>Tracheophyta</taxon>
        <taxon>Spermatophyta</taxon>
        <taxon>Magnoliopsida</taxon>
        <taxon>eudicotyledons</taxon>
        <taxon>Gunneridae</taxon>
        <taxon>Pentapetalae</taxon>
        <taxon>asterids</taxon>
        <taxon>campanulids</taxon>
        <taxon>Asterales</taxon>
        <taxon>Asteraceae</taxon>
        <taxon>Asteroideae</taxon>
        <taxon>Anthemideae</taxon>
        <taxon>Anthemidinae</taxon>
        <taxon>Tanacetum</taxon>
    </lineage>
</organism>
<dbReference type="SUPFAM" id="SSF56672">
    <property type="entry name" value="DNA/RNA polymerases"/>
    <property type="match status" value="1"/>
</dbReference>
<keyword evidence="2" id="KW-0548">Nucleotidyltransferase</keyword>
<evidence type="ECO:0000256" key="1">
    <source>
        <dbReference type="SAM" id="MobiDB-lite"/>
    </source>
</evidence>
<proteinExistence type="predicted"/>
<feature type="region of interest" description="Disordered" evidence="1">
    <location>
        <begin position="59"/>
        <end position="83"/>
    </location>
</feature>
<dbReference type="PANTHER" id="PTHR37984:SF5">
    <property type="entry name" value="PROTEIN NYNRIN-LIKE"/>
    <property type="match status" value="1"/>
</dbReference>
<dbReference type="PANTHER" id="PTHR37984">
    <property type="entry name" value="PROTEIN CBG26694"/>
    <property type="match status" value="1"/>
</dbReference>
<keyword evidence="2" id="KW-0695">RNA-directed DNA polymerase</keyword>
<name>A0A699TZ22_TANCI</name>
<reference evidence="2" key="1">
    <citation type="journal article" date="2019" name="Sci. Rep.">
        <title>Draft genome of Tanacetum cinerariifolium, the natural source of mosquito coil.</title>
        <authorList>
            <person name="Yamashiro T."/>
            <person name="Shiraishi A."/>
            <person name="Satake H."/>
            <person name="Nakayama K."/>
        </authorList>
    </citation>
    <scope>NUCLEOTIDE SEQUENCE</scope>
</reference>
<feature type="region of interest" description="Disordered" evidence="1">
    <location>
        <begin position="1"/>
        <end position="41"/>
    </location>
</feature>
<dbReference type="GO" id="GO:0003964">
    <property type="term" value="F:RNA-directed DNA polymerase activity"/>
    <property type="evidence" value="ECO:0007669"/>
    <property type="project" value="UniProtKB-KW"/>
</dbReference>
<accession>A0A699TZ22</accession>
<dbReference type="InterPro" id="IPR050951">
    <property type="entry name" value="Retrovirus_Pol_polyprotein"/>
</dbReference>
<dbReference type="EMBL" id="BKCJ011283751">
    <property type="protein sequence ID" value="GFD15051.1"/>
    <property type="molecule type" value="Genomic_DNA"/>
</dbReference>
<evidence type="ECO:0000313" key="2">
    <source>
        <dbReference type="EMBL" id="GFD15051.1"/>
    </source>
</evidence>